<sequence>MREHNDRPGHSWLRRWQRTVTTLGVLLTTLGAATLGTAQAGSACTTVYGTRVSGGTYTSVYYDPYANTYNTLGNTPTTAPNAAALDPATGRMYYVDQTSNALYYYDPATKAFSASLGTVPAPAPGNTAPALVGTNTSPRIIGATFAANGNLYVLYSSLNAGRTYVGQINAASGALIGTYNELKSNGNAVVSPTTNGDIATNGTTDYAVVEPNAIPTIYAVNLGTGVLSSPVQLKLGGATLTNTTTTVNGLAYNPVTRQYYVNLSSSTITANNGLFLLDIGTGTLTDPNSGATFSGITDLASCGVVPDVPTLAKSFTPATVTSAPANTTLTLTFGNTNTAPYYLTKDLTDTFPATPGQMVVASTPALAGTCLAASGSTQGNAALVTTAAADKQLTVKAGLVIPVGGCTVTVAVTAPALGAYTNTIASGAVQTTAGNTLVAANAVLTVQATPALSIVKTHAPATLAAAGQGTYTLTVTNAAAASGTTRLSTSGTVTVTDTLPATLGIAPVSGFQVVSNGVTWTCSYVDELTSTYKTSGQTVTCTTTGAIAPSVSTAISFAVTVLPDATGTISNTASVSGGGDPYNGGAVPTSATCDATHCSTDTAPVTALPTPPTTCSTGTTTNLLSTPNTTAFYNQDTGTVSTPVPLVTNAAAYRQGVGTASAYIVDMDWWFNNGTPNPSNASTLSLYVNGTEYARLTGNAGLGGAAQITALNGAAVSATWVNRGYYQGVYPKVESYVTLPTSVAGVSSAELRFTGGTSGTSDDIGFNVRAINACVKPVAQVSAVKTVQNISTGGAVGSNSSGKPGEILEYCIVTTNTGTLNTTKLAFSDTVPGNTSARSAAYGTNQDIKLILPSGTTYATFAADTDAGQLGGGAIAVNLPTLVLTPGQTFTVCFRATIG</sequence>
<dbReference type="AlphaFoldDB" id="A0A917PNK4"/>
<proteinExistence type="predicted"/>
<dbReference type="InterPro" id="IPR011044">
    <property type="entry name" value="Quino_amine_DH_bsu"/>
</dbReference>
<dbReference type="Pfam" id="PF25564">
    <property type="entry name" value="DUF7933"/>
    <property type="match status" value="1"/>
</dbReference>
<dbReference type="Proteomes" id="UP000635726">
    <property type="component" value="Unassembled WGS sequence"/>
</dbReference>
<dbReference type="EMBL" id="BMOE01000014">
    <property type="protein sequence ID" value="GGJ85471.1"/>
    <property type="molecule type" value="Genomic_DNA"/>
</dbReference>
<dbReference type="SUPFAM" id="SSF50969">
    <property type="entry name" value="YVTN repeat-like/Quinoprotein amine dehydrogenase"/>
    <property type="match status" value="1"/>
</dbReference>
<feature type="domain" description="DUF7933" evidence="2">
    <location>
        <begin position="309"/>
        <end position="446"/>
    </location>
</feature>
<feature type="signal peptide" evidence="1">
    <location>
        <begin position="1"/>
        <end position="40"/>
    </location>
</feature>
<dbReference type="RefSeq" id="WP_188964282.1">
    <property type="nucleotide sequence ID" value="NZ_BMOE01000014.1"/>
</dbReference>
<dbReference type="InterPro" id="IPR057693">
    <property type="entry name" value="DUF7933"/>
</dbReference>
<accession>A0A917PNK4</accession>
<evidence type="ECO:0000259" key="2">
    <source>
        <dbReference type="Pfam" id="PF25564"/>
    </source>
</evidence>
<gene>
    <name evidence="3" type="ORF">GCM10008939_31690</name>
</gene>
<protein>
    <recommendedName>
        <fullName evidence="2">DUF7933 domain-containing protein</fullName>
    </recommendedName>
</protein>
<organism evidence="3 4">
    <name type="scientific">Deinococcus aquiradiocola</name>
    <dbReference type="NCBI Taxonomy" id="393059"/>
    <lineage>
        <taxon>Bacteria</taxon>
        <taxon>Thermotogati</taxon>
        <taxon>Deinococcota</taxon>
        <taxon>Deinococci</taxon>
        <taxon>Deinococcales</taxon>
        <taxon>Deinococcaceae</taxon>
        <taxon>Deinococcus</taxon>
    </lineage>
</organism>
<keyword evidence="1" id="KW-0732">Signal</keyword>
<evidence type="ECO:0000313" key="3">
    <source>
        <dbReference type="EMBL" id="GGJ85471.1"/>
    </source>
</evidence>
<evidence type="ECO:0000256" key="1">
    <source>
        <dbReference type="SAM" id="SignalP"/>
    </source>
</evidence>
<keyword evidence="4" id="KW-1185">Reference proteome</keyword>
<name>A0A917PNK4_9DEIO</name>
<comment type="caution">
    <text evidence="3">The sequence shown here is derived from an EMBL/GenBank/DDBJ whole genome shotgun (WGS) entry which is preliminary data.</text>
</comment>
<feature type="chain" id="PRO_5037885632" description="DUF7933 domain-containing protein" evidence="1">
    <location>
        <begin position="41"/>
        <end position="899"/>
    </location>
</feature>
<evidence type="ECO:0000313" key="4">
    <source>
        <dbReference type="Proteomes" id="UP000635726"/>
    </source>
</evidence>
<reference evidence="3" key="1">
    <citation type="journal article" date="2014" name="Int. J. Syst. Evol. Microbiol.">
        <title>Complete genome sequence of Corynebacterium casei LMG S-19264T (=DSM 44701T), isolated from a smear-ripened cheese.</title>
        <authorList>
            <consortium name="US DOE Joint Genome Institute (JGI-PGF)"/>
            <person name="Walter F."/>
            <person name="Albersmeier A."/>
            <person name="Kalinowski J."/>
            <person name="Ruckert C."/>
        </authorList>
    </citation>
    <scope>NUCLEOTIDE SEQUENCE</scope>
    <source>
        <strain evidence="3">JCM 14371</strain>
    </source>
</reference>
<reference evidence="3" key="2">
    <citation type="submission" date="2020-09" db="EMBL/GenBank/DDBJ databases">
        <authorList>
            <person name="Sun Q."/>
            <person name="Ohkuma M."/>
        </authorList>
    </citation>
    <scope>NUCLEOTIDE SEQUENCE</scope>
    <source>
        <strain evidence="3">JCM 14371</strain>
    </source>
</reference>